<dbReference type="InterPro" id="IPR013785">
    <property type="entry name" value="Aldolase_TIM"/>
</dbReference>
<keyword evidence="8 12" id="KW-0457">Lysine biosynthesis</keyword>
<dbReference type="UniPathway" id="UPA00034">
    <property type="reaction ID" value="UER00017"/>
</dbReference>
<dbReference type="HAMAP" id="MF_00418">
    <property type="entry name" value="DapA"/>
    <property type="match status" value="1"/>
</dbReference>
<comment type="caution">
    <text evidence="12">Was originally thought to be a dihydrodipicolinate synthase (DHDPS), catalyzing the condensation of (S)-aspartate-beta-semialdehyde [(S)-ASA] and pyruvate to dihydrodipicolinate (DHDP). However, it was shown in E.coli that the product of the enzymatic reaction is not dihydrodipicolinate but in fact (4S)-4-hydroxy-2,3,4,5-tetrahydro-(2S)-dipicolinic acid (HTPA), and that the consecutive dehydration reaction leading to DHDP is not spontaneous but catalyzed by DapB.</text>
</comment>
<dbReference type="SMART" id="SM01130">
    <property type="entry name" value="DHDPS"/>
    <property type="match status" value="1"/>
</dbReference>
<dbReference type="PRINTS" id="PR00146">
    <property type="entry name" value="DHPICSNTHASE"/>
</dbReference>
<evidence type="ECO:0000313" key="18">
    <source>
        <dbReference type="Proteomes" id="UP000199514"/>
    </source>
</evidence>
<feature type="site" description="L-lysine inhibitor binding; via carbonyl oxygen" evidence="16">
    <location>
        <position position="52"/>
    </location>
</feature>
<evidence type="ECO:0000256" key="3">
    <source>
        <dbReference type="ARBA" id="ARBA00007592"/>
    </source>
</evidence>
<dbReference type="InterPro" id="IPR005263">
    <property type="entry name" value="DapA"/>
</dbReference>
<evidence type="ECO:0000256" key="7">
    <source>
        <dbReference type="ARBA" id="ARBA00022915"/>
    </source>
</evidence>
<evidence type="ECO:0000256" key="9">
    <source>
        <dbReference type="ARBA" id="ARBA00023239"/>
    </source>
</evidence>
<dbReference type="AlphaFoldDB" id="A0A1I1H4H2"/>
<feature type="active site" description="Schiff-base intermediate with substrate" evidence="12 14">
    <location>
        <position position="164"/>
    </location>
</feature>
<dbReference type="NCBIfam" id="TIGR00674">
    <property type="entry name" value="dapA"/>
    <property type="match status" value="1"/>
</dbReference>
<comment type="pathway">
    <text evidence="2 12">Amino-acid biosynthesis; L-lysine biosynthesis via DAP pathway; (S)-tetrahydrodipicolinate from L-aspartate: step 3/4.</text>
</comment>
<evidence type="ECO:0000256" key="10">
    <source>
        <dbReference type="ARBA" id="ARBA00023270"/>
    </source>
</evidence>
<keyword evidence="18" id="KW-1185">Reference proteome</keyword>
<accession>A0A1I1H4H2</accession>
<dbReference type="Pfam" id="PF00701">
    <property type="entry name" value="DHDPS"/>
    <property type="match status" value="1"/>
</dbReference>
<comment type="function">
    <text evidence="1 12">Catalyzes the condensation of (S)-aspartate-beta-semialdehyde [(S)-ASA] and pyruvate to 4-hydroxy-tetrahydrodipicolinate (HTPA).</text>
</comment>
<evidence type="ECO:0000256" key="11">
    <source>
        <dbReference type="ARBA" id="ARBA00047836"/>
    </source>
</evidence>
<feature type="active site" description="Proton donor/acceptor" evidence="12 14">
    <location>
        <position position="136"/>
    </location>
</feature>
<keyword evidence="7 12" id="KW-0220">Diaminopimelate biosynthesis</keyword>
<sequence>MANNLFQGTGVALITPFNPDGSVSYEQLAQVLDFTGKHVDYWVVLGTTGETATLTTAEKKQVLKFAKENNTYKRPIVFGIGGNNTHEVLETIADTDFEGVSAILSVSPYYNKPSQEGIYQHYIAIAEASPVPVILYNVPGRTMSNMTAATTLRLAQHPNIIGIKEASGNLEQCMNIARNKPADFFLTSGDDMLAVPMMTFGGCGVISVLANAYPRHFCQMVNAGLAGDYTKAGQMLLDYLDVNPLMYEESNPVGVKAAAALQGVGSEMVRMPLLPATESLKARIKAGATPLL</sequence>
<feature type="site" description="Part of a proton relay during catalysis" evidence="12 16">
    <location>
        <position position="47"/>
    </location>
</feature>
<evidence type="ECO:0000256" key="6">
    <source>
        <dbReference type="ARBA" id="ARBA00022605"/>
    </source>
</evidence>
<dbReference type="Gene3D" id="3.20.20.70">
    <property type="entry name" value="Aldolase class I"/>
    <property type="match status" value="1"/>
</dbReference>
<dbReference type="GO" id="GO:0005829">
    <property type="term" value="C:cytosol"/>
    <property type="evidence" value="ECO:0007669"/>
    <property type="project" value="TreeGrafter"/>
</dbReference>
<reference evidence="17 18" key="1">
    <citation type="submission" date="2016-10" db="EMBL/GenBank/DDBJ databases">
        <authorList>
            <person name="de Groot N.N."/>
        </authorList>
    </citation>
    <scope>NUCLEOTIDE SEQUENCE [LARGE SCALE GENOMIC DNA]</scope>
    <source>
        <strain evidence="17 18">DSM 6793</strain>
    </source>
</reference>
<dbReference type="STRING" id="927664.SAMN05421780_103127"/>
<dbReference type="PANTHER" id="PTHR12128:SF66">
    <property type="entry name" value="4-HYDROXY-2-OXOGLUTARATE ALDOLASE, MITOCHONDRIAL"/>
    <property type="match status" value="1"/>
</dbReference>
<feature type="site" description="Part of a proton relay during catalysis" evidence="12 16">
    <location>
        <position position="110"/>
    </location>
</feature>
<evidence type="ECO:0000256" key="13">
    <source>
        <dbReference type="PIRNR" id="PIRNR001365"/>
    </source>
</evidence>
<dbReference type="PANTHER" id="PTHR12128">
    <property type="entry name" value="DIHYDRODIPICOLINATE SYNTHASE"/>
    <property type="match status" value="1"/>
</dbReference>
<dbReference type="InterPro" id="IPR002220">
    <property type="entry name" value="DapA-like"/>
</dbReference>
<dbReference type="OrthoDB" id="9782828at2"/>
<feature type="site" description="L-lysine inhibitor binding" evidence="16">
    <location>
        <position position="87"/>
    </location>
</feature>
<dbReference type="PIRSF" id="PIRSF001365">
    <property type="entry name" value="DHDPS"/>
    <property type="match status" value="1"/>
</dbReference>
<dbReference type="EMBL" id="FOLE01000003">
    <property type="protein sequence ID" value="SFC16323.1"/>
    <property type="molecule type" value="Genomic_DNA"/>
</dbReference>
<evidence type="ECO:0000256" key="16">
    <source>
        <dbReference type="PIRSR" id="PIRSR001365-3"/>
    </source>
</evidence>
<dbReference type="GO" id="GO:0009089">
    <property type="term" value="P:lysine biosynthetic process via diaminopimelate"/>
    <property type="evidence" value="ECO:0007669"/>
    <property type="project" value="UniProtKB-UniRule"/>
</dbReference>
<comment type="subunit">
    <text evidence="12">Homotetramer; dimer of dimers.</text>
</comment>
<comment type="subcellular location">
    <subcellularLocation>
        <location evidence="12">Cytoplasm</location>
    </subcellularLocation>
</comment>
<gene>
    <name evidence="12" type="primary">dapA</name>
    <name evidence="17" type="ORF">SAMN05421780_103127</name>
</gene>
<keyword evidence="5 12" id="KW-0963">Cytoplasm</keyword>
<comment type="catalytic activity">
    <reaction evidence="11 12">
        <text>L-aspartate 4-semialdehyde + pyruvate = (2S,4S)-4-hydroxy-2,3,4,5-tetrahydrodipicolinate + H2O + H(+)</text>
        <dbReference type="Rhea" id="RHEA:34171"/>
        <dbReference type="ChEBI" id="CHEBI:15361"/>
        <dbReference type="ChEBI" id="CHEBI:15377"/>
        <dbReference type="ChEBI" id="CHEBI:15378"/>
        <dbReference type="ChEBI" id="CHEBI:67139"/>
        <dbReference type="ChEBI" id="CHEBI:537519"/>
        <dbReference type="EC" id="4.3.3.7"/>
    </reaction>
</comment>
<name>A0A1I1H4H2_9BACT</name>
<feature type="binding site" evidence="12 15">
    <location>
        <position position="206"/>
    </location>
    <ligand>
        <name>pyruvate</name>
        <dbReference type="ChEBI" id="CHEBI:15361"/>
    </ligand>
</feature>
<feature type="site" description="L-lysine inhibitor binding" evidence="16">
    <location>
        <position position="83"/>
    </location>
</feature>
<dbReference type="RefSeq" id="WP_091509902.1">
    <property type="nucleotide sequence ID" value="NZ_FOLE01000003.1"/>
</dbReference>
<keyword evidence="9 12" id="KW-0456">Lyase</keyword>
<dbReference type="GO" id="GO:0008840">
    <property type="term" value="F:4-hydroxy-tetrahydrodipicolinate synthase activity"/>
    <property type="evidence" value="ECO:0007669"/>
    <property type="project" value="UniProtKB-UniRule"/>
</dbReference>
<comment type="similarity">
    <text evidence="3 12 13">Belongs to the DapA family.</text>
</comment>
<dbReference type="GO" id="GO:0019877">
    <property type="term" value="P:diaminopimelate biosynthetic process"/>
    <property type="evidence" value="ECO:0007669"/>
    <property type="project" value="UniProtKB-UniRule"/>
</dbReference>
<keyword evidence="6 12" id="KW-0028">Amino-acid biosynthesis</keyword>
<dbReference type="SUPFAM" id="SSF51569">
    <property type="entry name" value="Aldolase"/>
    <property type="match status" value="1"/>
</dbReference>
<organism evidence="17 18">
    <name type="scientific">Flexibacter flexilis DSM 6793</name>
    <dbReference type="NCBI Taxonomy" id="927664"/>
    <lineage>
        <taxon>Bacteria</taxon>
        <taxon>Pseudomonadati</taxon>
        <taxon>Bacteroidota</taxon>
        <taxon>Cytophagia</taxon>
        <taxon>Cytophagales</taxon>
        <taxon>Flexibacteraceae</taxon>
        <taxon>Flexibacter</taxon>
    </lineage>
</organism>
<evidence type="ECO:0000313" key="17">
    <source>
        <dbReference type="EMBL" id="SFC16323.1"/>
    </source>
</evidence>
<feature type="site" description="L-lysine inhibitor binding" evidence="16">
    <location>
        <position position="109"/>
    </location>
</feature>
<evidence type="ECO:0000256" key="12">
    <source>
        <dbReference type="HAMAP-Rule" id="MF_00418"/>
    </source>
</evidence>
<dbReference type="CDD" id="cd00950">
    <property type="entry name" value="DHDPS"/>
    <property type="match status" value="1"/>
</dbReference>
<keyword evidence="10 12" id="KW-0704">Schiff base</keyword>
<evidence type="ECO:0000256" key="8">
    <source>
        <dbReference type="ARBA" id="ARBA00023154"/>
    </source>
</evidence>
<dbReference type="Proteomes" id="UP000199514">
    <property type="component" value="Unassembled WGS sequence"/>
</dbReference>
<protein>
    <recommendedName>
        <fullName evidence="4 12">4-hydroxy-tetrahydrodipicolinate synthase</fullName>
        <shortName evidence="12">HTPA synthase</shortName>
        <ecNumber evidence="4 12">4.3.3.7</ecNumber>
    </recommendedName>
</protein>
<evidence type="ECO:0000256" key="15">
    <source>
        <dbReference type="PIRSR" id="PIRSR001365-2"/>
    </source>
</evidence>
<evidence type="ECO:0000256" key="14">
    <source>
        <dbReference type="PIRSR" id="PIRSR001365-1"/>
    </source>
</evidence>
<feature type="binding site" evidence="12 15">
    <location>
        <position position="48"/>
    </location>
    <ligand>
        <name>pyruvate</name>
        <dbReference type="ChEBI" id="CHEBI:15361"/>
    </ligand>
</feature>
<evidence type="ECO:0000256" key="1">
    <source>
        <dbReference type="ARBA" id="ARBA00003294"/>
    </source>
</evidence>
<evidence type="ECO:0000256" key="4">
    <source>
        <dbReference type="ARBA" id="ARBA00012086"/>
    </source>
</evidence>
<proteinExistence type="inferred from homology"/>
<evidence type="ECO:0000256" key="5">
    <source>
        <dbReference type="ARBA" id="ARBA00022490"/>
    </source>
</evidence>
<dbReference type="PROSITE" id="PS00666">
    <property type="entry name" value="DHDPS_2"/>
    <property type="match status" value="1"/>
</dbReference>
<dbReference type="EC" id="4.3.3.7" evidence="4 12"/>
<dbReference type="InterPro" id="IPR020625">
    <property type="entry name" value="Schiff_base-form_aldolases_AS"/>
</dbReference>
<evidence type="ECO:0000256" key="2">
    <source>
        <dbReference type="ARBA" id="ARBA00005120"/>
    </source>
</evidence>